<reference evidence="2 3" key="1">
    <citation type="submission" date="2018-08" db="EMBL/GenBank/DDBJ databases">
        <title>Genomic Encyclopedia of Archaeal and Bacterial Type Strains, Phase II (KMG-II): from individual species to whole genera.</title>
        <authorList>
            <person name="Goeker M."/>
        </authorList>
    </citation>
    <scope>NUCLEOTIDE SEQUENCE [LARGE SCALE GENOMIC DNA]</scope>
    <source>
        <strain evidence="2 3">ATCC 27112</strain>
    </source>
</reference>
<sequence>MKKRLFFAMTLSMFFLTACNNQDNLTETTTIETTTKTNKETTSTTTKTTNYQVTEEEYNEVCYYGSNVARITSLNYTVTNTETVNDNTYQYITKVDYGKVMTIASYGDFYCDFKEGTYNSDNRTWSFDGYFEDDGVMEKISFENQEMPDDIYLPAVGFIVSYEEVQFNSETNCYEQIAESKAFNEHEIYSDVKIQFINGNVSYISYTYMNSTNPEKVYSCVMEITNYGTTVVSLPNIE</sequence>
<dbReference type="RefSeq" id="WP_119015401.1">
    <property type="nucleotide sequence ID" value="NZ_QXEV01000002.1"/>
</dbReference>
<proteinExistence type="predicted"/>
<keyword evidence="1" id="KW-0732">Signal</keyword>
<dbReference type="AlphaFoldDB" id="A0A397S1J3"/>
<evidence type="ECO:0000313" key="3">
    <source>
        <dbReference type="Proteomes" id="UP000266506"/>
    </source>
</evidence>
<name>A0A397S1J3_9MOLU</name>
<comment type="caution">
    <text evidence="2">The sequence shown here is derived from an EMBL/GenBank/DDBJ whole genome shotgun (WGS) entry which is preliminary data.</text>
</comment>
<organism evidence="2 3">
    <name type="scientific">Anaeroplasma bactoclasticum</name>
    <dbReference type="NCBI Taxonomy" id="2088"/>
    <lineage>
        <taxon>Bacteria</taxon>
        <taxon>Bacillati</taxon>
        <taxon>Mycoplasmatota</taxon>
        <taxon>Mollicutes</taxon>
        <taxon>Anaeroplasmatales</taxon>
        <taxon>Anaeroplasmataceae</taxon>
        <taxon>Anaeroplasma</taxon>
    </lineage>
</organism>
<dbReference type="Proteomes" id="UP000266506">
    <property type="component" value="Unassembled WGS sequence"/>
</dbReference>
<dbReference type="PROSITE" id="PS51257">
    <property type="entry name" value="PROKAR_LIPOPROTEIN"/>
    <property type="match status" value="1"/>
</dbReference>
<keyword evidence="3" id="KW-1185">Reference proteome</keyword>
<evidence type="ECO:0000256" key="1">
    <source>
        <dbReference type="SAM" id="SignalP"/>
    </source>
</evidence>
<feature type="signal peptide" evidence="1">
    <location>
        <begin position="1"/>
        <end position="18"/>
    </location>
</feature>
<dbReference type="InParanoid" id="A0A397S1J3"/>
<evidence type="ECO:0000313" key="2">
    <source>
        <dbReference type="EMBL" id="RIA78275.1"/>
    </source>
</evidence>
<evidence type="ECO:0008006" key="4">
    <source>
        <dbReference type="Google" id="ProtNLM"/>
    </source>
</evidence>
<gene>
    <name evidence="2" type="ORF">EI71_00223</name>
</gene>
<protein>
    <recommendedName>
        <fullName evidence="4">MORN repeat protein</fullName>
    </recommendedName>
</protein>
<dbReference type="EMBL" id="QXEV01000002">
    <property type="protein sequence ID" value="RIA78275.1"/>
    <property type="molecule type" value="Genomic_DNA"/>
</dbReference>
<accession>A0A397S1J3</accession>
<feature type="chain" id="PRO_5017329612" description="MORN repeat protein" evidence="1">
    <location>
        <begin position="19"/>
        <end position="238"/>
    </location>
</feature>